<dbReference type="AlphaFoldDB" id="A0A6M0QTR4"/>
<dbReference type="InterPro" id="IPR029063">
    <property type="entry name" value="SAM-dependent_MTases_sf"/>
</dbReference>
<dbReference type="PANTHER" id="PTHR20974:SF0">
    <property type="entry name" value="UPF0585 PROTEIN CG18661"/>
    <property type="match status" value="1"/>
</dbReference>
<evidence type="ECO:0000313" key="1">
    <source>
        <dbReference type="EMBL" id="NEY90787.1"/>
    </source>
</evidence>
<dbReference type="Gene3D" id="3.40.50.150">
    <property type="entry name" value="Vaccinia Virus protein VP39"/>
    <property type="match status" value="1"/>
</dbReference>
<protein>
    <submittedName>
        <fullName evidence="1">DUF938 domain-containing protein</fullName>
    </submittedName>
</protein>
<gene>
    <name evidence="1" type="ORF">G4Z14_10810</name>
</gene>
<sequence length="212" mass="21869">MSLKLPDSGAETLPDGRRMVASAARNAGPILEVLQGLGLRGRLLEIASGSGLHAAHMAGPLGLIWQPSDVDETNFPSIRAWAAHAGVGILPPVLLDATQAGWAARLGQWDAIVLTNLLHLIAEPAAKTLLAELPKALAPGGAACLYGPFLRDGRATSAGDAAFDASLRAQDPAIGYKDLGWVGNRLAGAGMTVAITAMPANNLMLVARHSHS</sequence>
<keyword evidence="2" id="KW-1185">Reference proteome</keyword>
<dbReference type="PANTHER" id="PTHR20974">
    <property type="entry name" value="UPF0585 PROTEIN CG18661"/>
    <property type="match status" value="1"/>
</dbReference>
<dbReference type="SUPFAM" id="SSF53335">
    <property type="entry name" value="S-adenosyl-L-methionine-dependent methyltransferases"/>
    <property type="match status" value="1"/>
</dbReference>
<organism evidence="1 2">
    <name type="scientific">Tabrizicola oligotrophica</name>
    <dbReference type="NCBI Taxonomy" id="2710650"/>
    <lineage>
        <taxon>Bacteria</taxon>
        <taxon>Pseudomonadati</taxon>
        <taxon>Pseudomonadota</taxon>
        <taxon>Alphaproteobacteria</taxon>
        <taxon>Rhodobacterales</taxon>
        <taxon>Paracoccaceae</taxon>
        <taxon>Tabrizicola</taxon>
    </lineage>
</organism>
<dbReference type="Proteomes" id="UP000477782">
    <property type="component" value="Unassembled WGS sequence"/>
</dbReference>
<evidence type="ECO:0000313" key="2">
    <source>
        <dbReference type="Proteomes" id="UP000477782"/>
    </source>
</evidence>
<name>A0A6M0QTR4_9RHOB</name>
<dbReference type="RefSeq" id="WP_164625579.1">
    <property type="nucleotide sequence ID" value="NZ_JAAIVJ010000005.1"/>
</dbReference>
<proteinExistence type="predicted"/>
<dbReference type="Pfam" id="PF06080">
    <property type="entry name" value="DUF938"/>
    <property type="match status" value="1"/>
</dbReference>
<accession>A0A6M0QTR4</accession>
<reference evidence="1 2" key="1">
    <citation type="submission" date="2020-02" db="EMBL/GenBank/DDBJ databases">
        <authorList>
            <person name="Chen W.-M."/>
        </authorList>
    </citation>
    <scope>NUCLEOTIDE SEQUENCE [LARGE SCALE GENOMIC DNA]</scope>
    <source>
        <strain evidence="1 2">KMS-5</strain>
    </source>
</reference>
<comment type="caution">
    <text evidence="1">The sequence shown here is derived from an EMBL/GenBank/DDBJ whole genome shotgun (WGS) entry which is preliminary data.</text>
</comment>
<dbReference type="EMBL" id="JAAIVJ010000005">
    <property type="protein sequence ID" value="NEY90787.1"/>
    <property type="molecule type" value="Genomic_DNA"/>
</dbReference>
<dbReference type="InterPro" id="IPR010342">
    <property type="entry name" value="DUF938"/>
</dbReference>